<dbReference type="EMBL" id="VYXB01010949">
    <property type="protein sequence ID" value="NWS23296.1"/>
    <property type="molecule type" value="Genomic_DNA"/>
</dbReference>
<dbReference type="AlphaFoldDB" id="A0A7K5DSD5"/>
<keyword evidence="1" id="KW-1133">Transmembrane helix</keyword>
<keyword evidence="1" id="KW-0812">Transmembrane</keyword>
<feature type="transmembrane region" description="Helical" evidence="1">
    <location>
        <begin position="216"/>
        <end position="242"/>
    </location>
</feature>
<proteinExistence type="predicted"/>
<comment type="caution">
    <text evidence="2">The sequence shown here is derived from an EMBL/GenBank/DDBJ whole genome shotgun (WGS) entry which is preliminary data.</text>
</comment>
<dbReference type="CDD" id="cd09851">
    <property type="entry name" value="HTLV-1-like_HR1-HR2"/>
    <property type="match status" value="1"/>
</dbReference>
<gene>
    <name evidence="2" type="primary">Env1_3</name>
    <name evidence="2" type="ORF">PACMIN_R14991</name>
</gene>
<dbReference type="Gene3D" id="1.10.287.210">
    <property type="match status" value="1"/>
</dbReference>
<reference evidence="2 3" key="1">
    <citation type="submission" date="2019-09" db="EMBL/GenBank/DDBJ databases">
        <title>Bird 10,000 Genomes (B10K) Project - Family phase.</title>
        <authorList>
            <person name="Zhang G."/>
        </authorList>
    </citation>
    <scope>NUCLEOTIDE SEQUENCE [LARGE SCALE GENOMIC DNA]</scope>
    <source>
        <strain evidence="2">B10K-DU-001-72</strain>
        <tissue evidence="2">Muscle</tissue>
    </source>
</reference>
<feature type="non-terminal residue" evidence="2">
    <location>
        <position position="298"/>
    </location>
</feature>
<evidence type="ECO:0000256" key="1">
    <source>
        <dbReference type="SAM" id="Phobius"/>
    </source>
</evidence>
<organism evidence="2 3">
    <name type="scientific">Pachyramphus minor</name>
    <dbReference type="NCBI Taxonomy" id="369605"/>
    <lineage>
        <taxon>Eukaryota</taxon>
        <taxon>Metazoa</taxon>
        <taxon>Chordata</taxon>
        <taxon>Craniata</taxon>
        <taxon>Vertebrata</taxon>
        <taxon>Euteleostomi</taxon>
        <taxon>Archelosauria</taxon>
        <taxon>Archosauria</taxon>
        <taxon>Dinosauria</taxon>
        <taxon>Saurischia</taxon>
        <taxon>Theropoda</taxon>
        <taxon>Coelurosauria</taxon>
        <taxon>Aves</taxon>
        <taxon>Neognathae</taxon>
        <taxon>Neoaves</taxon>
        <taxon>Telluraves</taxon>
        <taxon>Australaves</taxon>
        <taxon>Passeriformes</taxon>
        <taxon>Tyrannidae</taxon>
        <taxon>Pachyramphus</taxon>
    </lineage>
</organism>
<dbReference type="Pfam" id="PF00429">
    <property type="entry name" value="TLV_coat"/>
    <property type="match status" value="1"/>
</dbReference>
<evidence type="ECO:0000313" key="3">
    <source>
        <dbReference type="Proteomes" id="UP000525089"/>
    </source>
</evidence>
<dbReference type="PANTHER" id="PTHR10424:SF82">
    <property type="entry name" value="ENVELOPE GLYCOPROTEIN-RELATED"/>
    <property type="match status" value="1"/>
</dbReference>
<dbReference type="InterPro" id="IPR018154">
    <property type="entry name" value="TLV/ENV_coat_polyprotein"/>
</dbReference>
<accession>A0A7K5DSD5</accession>
<dbReference type="PANTHER" id="PTHR10424">
    <property type="entry name" value="VIRAL ENVELOPE PROTEIN"/>
    <property type="match status" value="1"/>
</dbReference>
<feature type="non-terminal residue" evidence="2">
    <location>
        <position position="1"/>
    </location>
</feature>
<name>A0A7K5DSD5_9TYRA</name>
<evidence type="ECO:0000313" key="2">
    <source>
        <dbReference type="EMBL" id="NWS23296.1"/>
    </source>
</evidence>
<keyword evidence="3" id="KW-1185">Reference proteome</keyword>
<dbReference type="SUPFAM" id="SSF58069">
    <property type="entry name" value="Virus ectodomain"/>
    <property type="match status" value="1"/>
</dbReference>
<dbReference type="Proteomes" id="UP000525089">
    <property type="component" value="Unassembled WGS sequence"/>
</dbReference>
<protein>
    <submittedName>
        <fullName evidence="2">ENV1 protein</fullName>
    </submittedName>
</protein>
<sequence>RVNLCSVKIPKLDKTQNKWVIPNEGEWWICSKTVSTPCLSLKVFDEDEEFCIQVAVIPRILYHSKDSVLEQWDDNKHNIQKREPLTALTIAMLLGLGAPGAATGVTSLVQQNKGLPSLKAVVDEDLERTEKSISYLEKSLTSLSEVVLQNKRGLDLVFLQQGGLCIALGEECCFYADHSGVVRESMIKLHEGITQRKREREAQQSWFESWFNKSPWVITLISTLMGPLLMLLLTLTFGPCTLNKLMTFIKSRIEMVQLMVMRQQYLEVKEETSEEEQYPTLSVAREAVLRFDQQIMDE</sequence>
<feature type="transmembrane region" description="Helical" evidence="1">
    <location>
        <begin position="85"/>
        <end position="109"/>
    </location>
</feature>
<keyword evidence="1" id="KW-0472">Membrane</keyword>